<proteinExistence type="predicted"/>
<dbReference type="EMBL" id="MK072418">
    <property type="protein sequence ID" value="AYV84733.1"/>
    <property type="molecule type" value="Genomic_DNA"/>
</dbReference>
<sequence>MSEITLRGFQIMNNIDTNPNQIFIVPLYSYTCPCDFLHYIVWDRKEYWTPTYHINGNKMFHHKYLNKFKNLREQKTKYDDFFKLIPHFPMVEQAHCEHISVCEADEPYSGSTLFSQFTLYKRCQSLDQDVLSNLKKLEYFKFGIDIGIFINDYWLTANYGWYSGYPPKWGLTFYQKKTYLQSTSETGMLTILEGNIYRLESEIKSSLPIPFDLTKIIYSYSYSAADIFCKIISIVHNDILKFGKIIASDYIA</sequence>
<accession>A0A3G5AFR7</accession>
<gene>
    <name evidence="1" type="ORF">Hyperionvirus36_10</name>
</gene>
<evidence type="ECO:0000313" key="1">
    <source>
        <dbReference type="EMBL" id="AYV84733.1"/>
    </source>
</evidence>
<reference evidence="1" key="1">
    <citation type="submission" date="2018-10" db="EMBL/GenBank/DDBJ databases">
        <title>Hidden diversity of soil giant viruses.</title>
        <authorList>
            <person name="Schulz F."/>
            <person name="Alteio L."/>
            <person name="Goudeau D."/>
            <person name="Ryan E.M."/>
            <person name="Malmstrom R.R."/>
            <person name="Blanchard J."/>
            <person name="Woyke T."/>
        </authorList>
    </citation>
    <scope>NUCLEOTIDE SEQUENCE</scope>
    <source>
        <strain evidence="1">HYV1</strain>
    </source>
</reference>
<organism evidence="1">
    <name type="scientific">Hyperionvirus sp</name>
    <dbReference type="NCBI Taxonomy" id="2487770"/>
    <lineage>
        <taxon>Viruses</taxon>
        <taxon>Varidnaviria</taxon>
        <taxon>Bamfordvirae</taxon>
        <taxon>Nucleocytoviricota</taxon>
        <taxon>Megaviricetes</taxon>
        <taxon>Imitervirales</taxon>
        <taxon>Mimiviridae</taxon>
        <taxon>Klosneuvirinae</taxon>
    </lineage>
</organism>
<protein>
    <submittedName>
        <fullName evidence="1">Uncharacterized protein</fullName>
    </submittedName>
</protein>
<name>A0A3G5AFR7_9VIRU</name>